<dbReference type="PANTHER" id="PTHR32191">
    <property type="entry name" value="TETRASPANIN-8-RELATED"/>
    <property type="match status" value="1"/>
</dbReference>
<dbReference type="Pfam" id="PF00335">
    <property type="entry name" value="Tetraspanin"/>
    <property type="match status" value="1"/>
</dbReference>
<evidence type="ECO:0000256" key="5">
    <source>
        <dbReference type="ARBA" id="ARBA00023136"/>
    </source>
</evidence>
<keyword evidence="8" id="KW-1185">Reference proteome</keyword>
<reference evidence="7 8" key="1">
    <citation type="journal article" date="2022" name="Nat. Plants">
        <title>Genomes of leafy and leafless Platanthera orchids illuminate the evolution of mycoheterotrophy.</title>
        <authorList>
            <person name="Li M.H."/>
            <person name="Liu K.W."/>
            <person name="Li Z."/>
            <person name="Lu H.C."/>
            <person name="Ye Q.L."/>
            <person name="Zhang D."/>
            <person name="Wang J.Y."/>
            <person name="Li Y.F."/>
            <person name="Zhong Z.M."/>
            <person name="Liu X."/>
            <person name="Yu X."/>
            <person name="Liu D.K."/>
            <person name="Tu X.D."/>
            <person name="Liu B."/>
            <person name="Hao Y."/>
            <person name="Liao X.Y."/>
            <person name="Jiang Y.T."/>
            <person name="Sun W.H."/>
            <person name="Chen J."/>
            <person name="Chen Y.Q."/>
            <person name="Ai Y."/>
            <person name="Zhai J.W."/>
            <person name="Wu S.S."/>
            <person name="Zhou Z."/>
            <person name="Hsiao Y.Y."/>
            <person name="Wu W.L."/>
            <person name="Chen Y.Y."/>
            <person name="Lin Y.F."/>
            <person name="Hsu J.L."/>
            <person name="Li C.Y."/>
            <person name="Wang Z.W."/>
            <person name="Zhao X."/>
            <person name="Zhong W.Y."/>
            <person name="Ma X.K."/>
            <person name="Ma L."/>
            <person name="Huang J."/>
            <person name="Chen G.Z."/>
            <person name="Huang M.Z."/>
            <person name="Huang L."/>
            <person name="Peng D.H."/>
            <person name="Luo Y.B."/>
            <person name="Zou S.Q."/>
            <person name="Chen S.P."/>
            <person name="Lan S."/>
            <person name="Tsai W.C."/>
            <person name="Van de Peer Y."/>
            <person name="Liu Z.J."/>
        </authorList>
    </citation>
    <scope>NUCLEOTIDE SEQUENCE [LARGE SCALE GENOMIC DNA]</scope>
    <source>
        <strain evidence="7">Lor288</strain>
    </source>
</reference>
<evidence type="ECO:0000313" key="8">
    <source>
        <dbReference type="Proteomes" id="UP001412067"/>
    </source>
</evidence>
<accession>A0ABR2N1F3</accession>
<evidence type="ECO:0000313" key="7">
    <source>
        <dbReference type="EMBL" id="KAK8969575.1"/>
    </source>
</evidence>
<comment type="caution">
    <text evidence="7">The sequence shown here is derived from an EMBL/GenBank/DDBJ whole genome shotgun (WGS) entry which is preliminary data.</text>
</comment>
<keyword evidence="5 6" id="KW-0472">Membrane</keyword>
<protein>
    <submittedName>
        <fullName evidence="7">Tetraspanin-8</fullName>
    </submittedName>
</protein>
<organism evidence="7 8">
    <name type="scientific">Platanthera guangdongensis</name>
    <dbReference type="NCBI Taxonomy" id="2320717"/>
    <lineage>
        <taxon>Eukaryota</taxon>
        <taxon>Viridiplantae</taxon>
        <taxon>Streptophyta</taxon>
        <taxon>Embryophyta</taxon>
        <taxon>Tracheophyta</taxon>
        <taxon>Spermatophyta</taxon>
        <taxon>Magnoliopsida</taxon>
        <taxon>Liliopsida</taxon>
        <taxon>Asparagales</taxon>
        <taxon>Orchidaceae</taxon>
        <taxon>Orchidoideae</taxon>
        <taxon>Orchideae</taxon>
        <taxon>Orchidinae</taxon>
        <taxon>Platanthera</taxon>
    </lineage>
</organism>
<feature type="transmembrane region" description="Helical" evidence="6">
    <location>
        <begin position="71"/>
        <end position="96"/>
    </location>
</feature>
<comment type="subcellular location">
    <subcellularLocation>
        <location evidence="1">Membrane</location>
        <topology evidence="1">Multi-pass membrane protein</topology>
    </subcellularLocation>
</comment>
<gene>
    <name evidence="7" type="primary">TET8</name>
    <name evidence="7" type="ORF">KSP40_PGU019616</name>
</gene>
<comment type="similarity">
    <text evidence="2">Belongs to the tetraspanin (TM4SF) family.</text>
</comment>
<proteinExistence type="inferred from homology"/>
<feature type="transmembrane region" description="Helical" evidence="6">
    <location>
        <begin position="236"/>
        <end position="254"/>
    </location>
</feature>
<evidence type="ECO:0000256" key="1">
    <source>
        <dbReference type="ARBA" id="ARBA00004141"/>
    </source>
</evidence>
<name>A0ABR2N1F3_9ASPA</name>
<keyword evidence="3 6" id="KW-0812">Transmembrane</keyword>
<evidence type="ECO:0000256" key="6">
    <source>
        <dbReference type="SAM" id="Phobius"/>
    </source>
</evidence>
<dbReference type="InterPro" id="IPR018499">
    <property type="entry name" value="Tetraspanin/Peripherin"/>
</dbReference>
<evidence type="ECO:0000256" key="3">
    <source>
        <dbReference type="ARBA" id="ARBA00022692"/>
    </source>
</evidence>
<dbReference type="InterPro" id="IPR044991">
    <property type="entry name" value="TET_plant"/>
</dbReference>
<keyword evidence="4 6" id="KW-1133">Transmembrane helix</keyword>
<evidence type="ECO:0000256" key="4">
    <source>
        <dbReference type="ARBA" id="ARBA00022989"/>
    </source>
</evidence>
<feature type="transmembrane region" description="Helical" evidence="6">
    <location>
        <begin position="42"/>
        <end position="65"/>
    </location>
</feature>
<dbReference type="EMBL" id="JBBWWR010000003">
    <property type="protein sequence ID" value="KAK8969575.1"/>
    <property type="molecule type" value="Genomic_DNA"/>
</dbReference>
<feature type="transmembrane region" description="Helical" evidence="6">
    <location>
        <begin position="6"/>
        <end position="30"/>
    </location>
</feature>
<sequence length="274" mass="30490">MFKISNSLISILNTLTLLISFPIIGVGLWLRSHAASRCDQILLWPILIAGLFLMVVALLGIFGSFCNITPFLWIYLFLMFLMIVALFCLTVFSIVVTNKGAGDAVSGGGYKEYRLGDYSGWLQRRVGDAETWRSIKSCMADAGVCGGLQVLLFQEANDLYLSTLSSIQSGCCRPPSYCGYKQENATYWRIPTPVPDAAINQTDCTTWSNNQKSLCFDCNSCKAGVLANIKTQWKKIAAVNFCLLLFLVIVYAIGCCALRSSSKDDRYFRYRGYH</sequence>
<evidence type="ECO:0000256" key="2">
    <source>
        <dbReference type="ARBA" id="ARBA00006840"/>
    </source>
</evidence>
<dbReference type="Proteomes" id="UP001412067">
    <property type="component" value="Unassembled WGS sequence"/>
</dbReference>